<dbReference type="AlphaFoldDB" id="A0A3D4S514"/>
<evidence type="ECO:0000313" key="1">
    <source>
        <dbReference type="EMBL" id="HCS93562.1"/>
    </source>
</evidence>
<name>A0A3D4S514_9ENTE</name>
<gene>
    <name evidence="1" type="ORF">DIW15_02490</name>
</gene>
<proteinExistence type="predicted"/>
<dbReference type="Pfam" id="PF02620">
    <property type="entry name" value="YceD"/>
    <property type="match status" value="1"/>
</dbReference>
<accession>A0A3D4S514</accession>
<dbReference type="InterPro" id="IPR003772">
    <property type="entry name" value="YceD"/>
</dbReference>
<organism evidence="1 2">
    <name type="scientific">Bavariicoccus seileri</name>
    <dbReference type="NCBI Taxonomy" id="549685"/>
    <lineage>
        <taxon>Bacteria</taxon>
        <taxon>Bacillati</taxon>
        <taxon>Bacillota</taxon>
        <taxon>Bacilli</taxon>
        <taxon>Lactobacillales</taxon>
        <taxon>Enterococcaceae</taxon>
        <taxon>Bavariicoccus</taxon>
    </lineage>
</organism>
<dbReference type="RefSeq" id="WP_022795454.1">
    <property type="nucleotide sequence ID" value="NZ_JBQEAI010000001.1"/>
</dbReference>
<sequence length="185" mass="20624">MQWSVKRLVNQGDLISFEDTISLDQQLQQRNEEVLGVKDVTVKGILIPETHGVLAQYDVMTVVTLPSSRSLEPVEVPIKATVSERYVEPLYLTEATKEDDVVALPLEGDLLDLSQGIEDAILLALPLQVLSASEQKETATLPSGNDWAVIKEDQYLKEKSAKKADKIDPRLADLARFYDEDDETD</sequence>
<protein>
    <recommendedName>
        <fullName evidence="3">DUF177 domain-containing protein</fullName>
    </recommendedName>
</protein>
<dbReference type="STRING" id="1121105.GCA_000421665_00156"/>
<comment type="caution">
    <text evidence="1">The sequence shown here is derived from an EMBL/GenBank/DDBJ whole genome shotgun (WGS) entry which is preliminary data.</text>
</comment>
<evidence type="ECO:0008006" key="3">
    <source>
        <dbReference type="Google" id="ProtNLM"/>
    </source>
</evidence>
<evidence type="ECO:0000313" key="2">
    <source>
        <dbReference type="Proteomes" id="UP000262195"/>
    </source>
</evidence>
<dbReference type="Proteomes" id="UP000262195">
    <property type="component" value="Unassembled WGS sequence"/>
</dbReference>
<reference evidence="1 2" key="1">
    <citation type="journal article" date="2018" name="Nat. Biotechnol.">
        <title>A standardized bacterial taxonomy based on genome phylogeny substantially revises the tree of life.</title>
        <authorList>
            <person name="Parks D.H."/>
            <person name="Chuvochina M."/>
            <person name="Waite D.W."/>
            <person name="Rinke C."/>
            <person name="Skarshewski A."/>
            <person name="Chaumeil P.A."/>
            <person name="Hugenholtz P."/>
        </authorList>
    </citation>
    <scope>NUCLEOTIDE SEQUENCE [LARGE SCALE GENOMIC DNA]</scope>
    <source>
        <strain evidence="1">UBA11306</strain>
    </source>
</reference>
<dbReference type="EMBL" id="DQHO01000016">
    <property type="protein sequence ID" value="HCS93562.1"/>
    <property type="molecule type" value="Genomic_DNA"/>
</dbReference>